<sequence length="194" mass="21083">MNLPNKLTVGRIILVPFFVAALLANFPLNNAVALIIFVMASLTDMFDGKIARKNGLVTDFGKFADPLADKILVLAAFLCFVQLGICDCVAVIIVLFREFSVTSIRLIAASKGKVVAANMWGKAKTVSQMIAIIAVIAMQIVLELPEVGLNFINTATFGPIFFVVGEILIWISVVFTIISGVVYIVQNRQFISQT</sequence>
<keyword evidence="9 18" id="KW-0812">Transmembrane</keyword>
<reference evidence="19" key="1">
    <citation type="journal article" date="2018" name="Environ. Microbiol.">
        <title>Sporulation capability and amylosome conservation among diverse human colonic and rumen isolates of the keystone starch-degrader Ruminococcus bromii.</title>
        <authorList>
            <person name="Mukhopadhya I."/>
            <person name="Morais S."/>
            <person name="Laverde-Gomez J."/>
            <person name="Sheridan P.O."/>
            <person name="Walker A.W."/>
            <person name="Kelly W."/>
            <person name="Klieve A.V."/>
            <person name="Ouwerkerk D."/>
            <person name="Duncan S.H."/>
            <person name="Louis P."/>
            <person name="Koropatkin N."/>
            <person name="Cockburn D."/>
            <person name="Kibler R."/>
            <person name="Cooper P.J."/>
            <person name="Sandoval C."/>
            <person name="Crost E."/>
            <person name="Juge N."/>
            <person name="Bayer E.A."/>
            <person name="Flint H.J."/>
        </authorList>
    </citation>
    <scope>NUCLEOTIDE SEQUENCE [LARGE SCALE GENOMIC DNA]</scope>
    <source>
        <strain evidence="19">ATCC 27255</strain>
    </source>
</reference>
<dbReference type="PROSITE" id="PS00379">
    <property type="entry name" value="CDP_ALCOHOL_P_TRANSF"/>
    <property type="match status" value="1"/>
</dbReference>
<comment type="pathway">
    <text evidence="3">Phospholipid metabolism; phosphatidylglycerol biosynthesis; phosphatidylglycerol from CDP-diacylglycerol: step 1/2.</text>
</comment>
<feature type="transmembrane region" description="Helical" evidence="18">
    <location>
        <begin position="12"/>
        <end position="40"/>
    </location>
</feature>
<dbReference type="InterPro" id="IPR048254">
    <property type="entry name" value="CDP_ALCOHOL_P_TRANSF_CS"/>
</dbReference>
<dbReference type="GO" id="GO:0006655">
    <property type="term" value="P:phosphatidylglycerol biosynthetic process"/>
    <property type="evidence" value="ECO:0007669"/>
    <property type="project" value="UniProtKB-UniPathway"/>
</dbReference>
<evidence type="ECO:0000256" key="14">
    <source>
        <dbReference type="ARBA" id="ARBA00023264"/>
    </source>
</evidence>
<comment type="similarity">
    <text evidence="4 17">Belongs to the CDP-alcohol phosphatidyltransferase class-I family.</text>
</comment>
<dbReference type="PANTHER" id="PTHR14269">
    <property type="entry name" value="CDP-DIACYLGLYCEROL--GLYCEROL-3-PHOSPHATE 3-PHOSPHATIDYLTRANSFERASE-RELATED"/>
    <property type="match status" value="1"/>
</dbReference>
<proteinExistence type="inferred from homology"/>
<evidence type="ECO:0000256" key="5">
    <source>
        <dbReference type="ARBA" id="ARBA00013170"/>
    </source>
</evidence>
<keyword evidence="12 18" id="KW-0472">Membrane</keyword>
<feature type="transmembrane region" description="Helical" evidence="18">
    <location>
        <begin position="129"/>
        <end position="148"/>
    </location>
</feature>
<dbReference type="Pfam" id="PF01066">
    <property type="entry name" value="CDP-OH_P_transf"/>
    <property type="match status" value="1"/>
</dbReference>
<evidence type="ECO:0000256" key="15">
    <source>
        <dbReference type="ARBA" id="ARBA00048586"/>
    </source>
</evidence>
<dbReference type="NCBIfam" id="TIGR00560">
    <property type="entry name" value="pgsA"/>
    <property type="match status" value="1"/>
</dbReference>
<keyword evidence="14" id="KW-1208">Phospholipid metabolism</keyword>
<keyword evidence="13" id="KW-0594">Phospholipid biosynthesis</keyword>
<accession>A0A2N0UV57</accession>
<evidence type="ECO:0000256" key="2">
    <source>
        <dbReference type="ARBA" id="ARBA00004141"/>
    </source>
</evidence>
<comment type="function">
    <text evidence="1">This protein catalyzes the committed step to the synthesis of the acidic phospholipids.</text>
</comment>
<dbReference type="EMBL" id="NNSR01000045">
    <property type="protein sequence ID" value="PKD30845.1"/>
    <property type="molecule type" value="Genomic_DNA"/>
</dbReference>
<evidence type="ECO:0000256" key="3">
    <source>
        <dbReference type="ARBA" id="ARBA00005042"/>
    </source>
</evidence>
<evidence type="ECO:0000256" key="18">
    <source>
        <dbReference type="SAM" id="Phobius"/>
    </source>
</evidence>
<comment type="caution">
    <text evidence="19">The sequence shown here is derived from an EMBL/GenBank/DDBJ whole genome shotgun (WGS) entry which is preliminary data.</text>
</comment>
<gene>
    <name evidence="19" type="primary">pgsA_1</name>
    <name evidence="19" type="ORF">RBATCC27255_00976</name>
</gene>
<evidence type="ECO:0000313" key="19">
    <source>
        <dbReference type="EMBL" id="PKD30845.1"/>
    </source>
</evidence>
<evidence type="ECO:0000256" key="12">
    <source>
        <dbReference type="ARBA" id="ARBA00023136"/>
    </source>
</evidence>
<evidence type="ECO:0000256" key="13">
    <source>
        <dbReference type="ARBA" id="ARBA00023209"/>
    </source>
</evidence>
<organism evidence="19 20">
    <name type="scientific">Ruminococcus bromii</name>
    <dbReference type="NCBI Taxonomy" id="40518"/>
    <lineage>
        <taxon>Bacteria</taxon>
        <taxon>Bacillati</taxon>
        <taxon>Bacillota</taxon>
        <taxon>Clostridia</taxon>
        <taxon>Eubacteriales</taxon>
        <taxon>Oscillospiraceae</taxon>
        <taxon>Ruminococcus</taxon>
    </lineage>
</organism>
<evidence type="ECO:0000313" key="20">
    <source>
        <dbReference type="Proteomes" id="UP000233425"/>
    </source>
</evidence>
<comment type="subcellular location">
    <subcellularLocation>
        <location evidence="2">Membrane</location>
        <topology evidence="2">Multi-pass membrane protein</topology>
    </subcellularLocation>
</comment>
<keyword evidence="20" id="KW-1185">Reference proteome</keyword>
<dbReference type="GO" id="GO:0016020">
    <property type="term" value="C:membrane"/>
    <property type="evidence" value="ECO:0007669"/>
    <property type="project" value="UniProtKB-SubCell"/>
</dbReference>
<dbReference type="InterPro" id="IPR050324">
    <property type="entry name" value="CDP-alcohol_PTase-I"/>
</dbReference>
<keyword evidence="7" id="KW-0444">Lipid biosynthesis</keyword>
<evidence type="ECO:0000256" key="8">
    <source>
        <dbReference type="ARBA" id="ARBA00022679"/>
    </source>
</evidence>
<dbReference type="PANTHER" id="PTHR14269:SF62">
    <property type="entry name" value="CDP-DIACYLGLYCEROL--GLYCEROL-3-PHOSPHATE 3-PHOSPHATIDYLTRANSFERASE 1, CHLOROPLASTIC"/>
    <property type="match status" value="1"/>
</dbReference>
<protein>
    <recommendedName>
        <fullName evidence="6 16">CDP-diacylglycerol--glycerol-3-phosphate 3-phosphatidyltransferase</fullName>
        <ecNumber evidence="5 16">2.7.8.5</ecNumber>
    </recommendedName>
</protein>
<dbReference type="InterPro" id="IPR004570">
    <property type="entry name" value="Phosphatidylglycerol_P_synth"/>
</dbReference>
<evidence type="ECO:0000256" key="16">
    <source>
        <dbReference type="NCBIfam" id="TIGR00560"/>
    </source>
</evidence>
<dbReference type="EC" id="2.7.8.5" evidence="5 16"/>
<dbReference type="GO" id="GO:0008444">
    <property type="term" value="F:CDP-diacylglycerol-glycerol-3-phosphate 3-phosphatidyltransferase activity"/>
    <property type="evidence" value="ECO:0007669"/>
    <property type="project" value="UniProtKB-UniRule"/>
</dbReference>
<comment type="catalytic activity">
    <reaction evidence="15">
        <text>a CDP-1,2-diacyl-sn-glycerol + sn-glycerol 3-phosphate = a 1,2-diacyl-sn-glycero-3-phospho-(1'-sn-glycero-3'-phosphate) + CMP + H(+)</text>
        <dbReference type="Rhea" id="RHEA:12593"/>
        <dbReference type="ChEBI" id="CHEBI:15378"/>
        <dbReference type="ChEBI" id="CHEBI:57597"/>
        <dbReference type="ChEBI" id="CHEBI:58332"/>
        <dbReference type="ChEBI" id="CHEBI:60110"/>
        <dbReference type="ChEBI" id="CHEBI:60377"/>
        <dbReference type="EC" id="2.7.8.5"/>
    </reaction>
</comment>
<evidence type="ECO:0000256" key="10">
    <source>
        <dbReference type="ARBA" id="ARBA00022989"/>
    </source>
</evidence>
<evidence type="ECO:0000256" key="9">
    <source>
        <dbReference type="ARBA" id="ARBA00022692"/>
    </source>
</evidence>
<dbReference type="RefSeq" id="WP_101028996.1">
    <property type="nucleotide sequence ID" value="NZ_CABMMZ010000045.1"/>
</dbReference>
<feature type="transmembrane region" description="Helical" evidence="18">
    <location>
        <begin position="71"/>
        <end position="96"/>
    </location>
</feature>
<evidence type="ECO:0000256" key="11">
    <source>
        <dbReference type="ARBA" id="ARBA00023098"/>
    </source>
</evidence>
<dbReference type="AlphaFoldDB" id="A0A2N0UV57"/>
<dbReference type="PIRSF" id="PIRSF000847">
    <property type="entry name" value="Phos_ph_gly_syn"/>
    <property type="match status" value="1"/>
</dbReference>
<keyword evidence="10 18" id="KW-1133">Transmembrane helix</keyword>
<dbReference type="InterPro" id="IPR043130">
    <property type="entry name" value="CDP-OH_PTrfase_TM_dom"/>
</dbReference>
<dbReference type="InterPro" id="IPR000462">
    <property type="entry name" value="CDP-OH_P_trans"/>
</dbReference>
<evidence type="ECO:0000256" key="1">
    <source>
        <dbReference type="ARBA" id="ARBA00003973"/>
    </source>
</evidence>
<evidence type="ECO:0000256" key="17">
    <source>
        <dbReference type="RuleBase" id="RU003750"/>
    </source>
</evidence>
<dbReference type="Proteomes" id="UP000233425">
    <property type="component" value="Unassembled WGS sequence"/>
</dbReference>
<dbReference type="Gene3D" id="1.20.120.1760">
    <property type="match status" value="1"/>
</dbReference>
<feature type="transmembrane region" description="Helical" evidence="18">
    <location>
        <begin position="160"/>
        <end position="185"/>
    </location>
</feature>
<keyword evidence="11" id="KW-0443">Lipid metabolism</keyword>
<keyword evidence="8 17" id="KW-0808">Transferase</keyword>
<evidence type="ECO:0000256" key="6">
    <source>
        <dbReference type="ARBA" id="ARBA00014944"/>
    </source>
</evidence>
<name>A0A2N0UV57_9FIRM</name>
<evidence type="ECO:0000256" key="7">
    <source>
        <dbReference type="ARBA" id="ARBA00022516"/>
    </source>
</evidence>
<evidence type="ECO:0000256" key="4">
    <source>
        <dbReference type="ARBA" id="ARBA00010441"/>
    </source>
</evidence>
<dbReference type="UniPathway" id="UPA00084">
    <property type="reaction ID" value="UER00503"/>
</dbReference>